<organism evidence="2 3">
    <name type="scientific">Paxillus rubicundulus Ve08.2h10</name>
    <dbReference type="NCBI Taxonomy" id="930991"/>
    <lineage>
        <taxon>Eukaryota</taxon>
        <taxon>Fungi</taxon>
        <taxon>Dikarya</taxon>
        <taxon>Basidiomycota</taxon>
        <taxon>Agaricomycotina</taxon>
        <taxon>Agaricomycetes</taxon>
        <taxon>Agaricomycetidae</taxon>
        <taxon>Boletales</taxon>
        <taxon>Paxilineae</taxon>
        <taxon>Paxillaceae</taxon>
        <taxon>Paxillus</taxon>
    </lineage>
</organism>
<reference evidence="2 3" key="1">
    <citation type="submission" date="2014-04" db="EMBL/GenBank/DDBJ databases">
        <authorList>
            <consortium name="DOE Joint Genome Institute"/>
            <person name="Kuo A."/>
            <person name="Kohler A."/>
            <person name="Jargeat P."/>
            <person name="Nagy L.G."/>
            <person name="Floudas D."/>
            <person name="Copeland A."/>
            <person name="Barry K.W."/>
            <person name="Cichocki N."/>
            <person name="Veneault-Fourrey C."/>
            <person name="LaButti K."/>
            <person name="Lindquist E.A."/>
            <person name="Lipzen A."/>
            <person name="Lundell T."/>
            <person name="Morin E."/>
            <person name="Murat C."/>
            <person name="Sun H."/>
            <person name="Tunlid A."/>
            <person name="Henrissat B."/>
            <person name="Grigoriev I.V."/>
            <person name="Hibbett D.S."/>
            <person name="Martin F."/>
            <person name="Nordberg H.P."/>
            <person name="Cantor M.N."/>
            <person name="Hua S.X."/>
        </authorList>
    </citation>
    <scope>NUCLEOTIDE SEQUENCE [LARGE SCALE GENOMIC DNA]</scope>
    <source>
        <strain evidence="2 3">Ve08.2h10</strain>
    </source>
</reference>
<gene>
    <name evidence="2" type="ORF">PAXRUDRAFT_28707</name>
</gene>
<evidence type="ECO:0000313" key="3">
    <source>
        <dbReference type="Proteomes" id="UP000054538"/>
    </source>
</evidence>
<feature type="compositionally biased region" description="Basic residues" evidence="1">
    <location>
        <begin position="161"/>
        <end position="170"/>
    </location>
</feature>
<evidence type="ECO:0000313" key="2">
    <source>
        <dbReference type="EMBL" id="KIK78003.1"/>
    </source>
</evidence>
<dbReference type="HOGENOM" id="CLU_1240469_0_0_1"/>
<evidence type="ECO:0000256" key="1">
    <source>
        <dbReference type="SAM" id="MobiDB-lite"/>
    </source>
</evidence>
<keyword evidence="3" id="KW-1185">Reference proteome</keyword>
<sequence length="223" mass="25642">MVSAELLNTKLDEDILKCLHDNFKHYSKEYRDANGITLTMGKLKVKASLMTTWCEARKCVISEICGTELRLTHIQKMDEHISIHNDSGLKDLGDWDFLFTLPYQSTDESAQSDDDHGWIDPGTDKERDIKRGTLLAGRAKGEVELVNKVLDHLDELVTKNKPTHHQHKSGYPREKDLPDVKTGSEILSVAIDPIWLDDHLQDQLHYVEITDRLIENYEDEDLY</sequence>
<accession>A0A0D0CRM4</accession>
<name>A0A0D0CRM4_9AGAM</name>
<dbReference type="InParanoid" id="A0A0D0CRM4"/>
<dbReference type="Proteomes" id="UP000054538">
    <property type="component" value="Unassembled WGS sequence"/>
</dbReference>
<feature type="region of interest" description="Disordered" evidence="1">
    <location>
        <begin position="160"/>
        <end position="179"/>
    </location>
</feature>
<protein>
    <submittedName>
        <fullName evidence="2">Uncharacterized protein</fullName>
    </submittedName>
</protein>
<dbReference type="OrthoDB" id="2692937at2759"/>
<dbReference type="AlphaFoldDB" id="A0A0D0CRM4"/>
<reference evidence="3" key="2">
    <citation type="submission" date="2015-01" db="EMBL/GenBank/DDBJ databases">
        <title>Evolutionary Origins and Diversification of the Mycorrhizal Mutualists.</title>
        <authorList>
            <consortium name="DOE Joint Genome Institute"/>
            <consortium name="Mycorrhizal Genomics Consortium"/>
            <person name="Kohler A."/>
            <person name="Kuo A."/>
            <person name="Nagy L.G."/>
            <person name="Floudas D."/>
            <person name="Copeland A."/>
            <person name="Barry K.W."/>
            <person name="Cichocki N."/>
            <person name="Veneault-Fourrey C."/>
            <person name="LaButti K."/>
            <person name="Lindquist E.A."/>
            <person name="Lipzen A."/>
            <person name="Lundell T."/>
            <person name="Morin E."/>
            <person name="Murat C."/>
            <person name="Riley R."/>
            <person name="Ohm R."/>
            <person name="Sun H."/>
            <person name="Tunlid A."/>
            <person name="Henrissat B."/>
            <person name="Grigoriev I.V."/>
            <person name="Hibbett D.S."/>
            <person name="Martin F."/>
        </authorList>
    </citation>
    <scope>NUCLEOTIDE SEQUENCE [LARGE SCALE GENOMIC DNA]</scope>
    <source>
        <strain evidence="3">Ve08.2h10</strain>
    </source>
</reference>
<proteinExistence type="predicted"/>
<dbReference type="EMBL" id="KN826749">
    <property type="protein sequence ID" value="KIK78003.1"/>
    <property type="molecule type" value="Genomic_DNA"/>
</dbReference>